<dbReference type="AlphaFoldDB" id="A0A1E5PKA6"/>
<evidence type="ECO:0008006" key="4">
    <source>
        <dbReference type="Google" id="ProtNLM"/>
    </source>
</evidence>
<sequence length="176" mass="17783">MRYFAVSGTRGTGGGPVSVVGAPAEVAAPDASQVPNSEFSRPVPAASALGVSLGEFVRTYLGGGQGAGLDRYLSPGLKVTAPKAAPYARVEVEDVAANTEVAAGQAVPADGAKARVRIRVRGEDTQGVHWPLLYRAEVTARAGRWEISALEAGVTGPTLGTASPSPTGTALSGDAR</sequence>
<feature type="region of interest" description="Disordered" evidence="1">
    <location>
        <begin position="155"/>
        <end position="176"/>
    </location>
</feature>
<gene>
    <name evidence="2" type="ORF">BGK67_00065</name>
</gene>
<dbReference type="Proteomes" id="UP000095705">
    <property type="component" value="Unassembled WGS sequence"/>
</dbReference>
<name>A0A1E5PKA6_9ACTN</name>
<accession>A0A1E5PKA6</accession>
<dbReference type="EMBL" id="MEHK01000001">
    <property type="protein sequence ID" value="OEJ29998.1"/>
    <property type="molecule type" value="Genomic_DNA"/>
</dbReference>
<dbReference type="STRING" id="36818.BGK67_00065"/>
<feature type="compositionally biased region" description="Polar residues" evidence="1">
    <location>
        <begin position="158"/>
        <end position="170"/>
    </location>
</feature>
<keyword evidence="3" id="KW-1185">Reference proteome</keyword>
<comment type="caution">
    <text evidence="2">The sequence shown here is derived from an EMBL/GenBank/DDBJ whole genome shotgun (WGS) entry which is preliminary data.</text>
</comment>
<evidence type="ECO:0000313" key="2">
    <source>
        <dbReference type="EMBL" id="OEJ29998.1"/>
    </source>
</evidence>
<reference evidence="2 3" key="1">
    <citation type="submission" date="2016-08" db="EMBL/GenBank/DDBJ databases">
        <title>The complete genome of Streptomyces subrutilus 10-1-1.</title>
        <authorList>
            <person name="Chen X."/>
        </authorList>
    </citation>
    <scope>NUCLEOTIDE SEQUENCE [LARGE SCALE GENOMIC DNA]</scope>
    <source>
        <strain evidence="2 3">10-1-1</strain>
    </source>
</reference>
<organism evidence="2 3">
    <name type="scientific">Streptomyces subrutilus</name>
    <dbReference type="NCBI Taxonomy" id="36818"/>
    <lineage>
        <taxon>Bacteria</taxon>
        <taxon>Bacillati</taxon>
        <taxon>Actinomycetota</taxon>
        <taxon>Actinomycetes</taxon>
        <taxon>Kitasatosporales</taxon>
        <taxon>Streptomycetaceae</taxon>
        <taxon>Streptomyces</taxon>
    </lineage>
</organism>
<evidence type="ECO:0000256" key="1">
    <source>
        <dbReference type="SAM" id="MobiDB-lite"/>
    </source>
</evidence>
<evidence type="ECO:0000313" key="3">
    <source>
        <dbReference type="Proteomes" id="UP000095705"/>
    </source>
</evidence>
<protein>
    <recommendedName>
        <fullName evidence="4">Conjugal transfer protein</fullName>
    </recommendedName>
</protein>
<proteinExistence type="predicted"/>